<dbReference type="RefSeq" id="WP_152260617.1">
    <property type="nucleotide sequence ID" value="NZ_CP045143.1"/>
</dbReference>
<dbReference type="KEGG" id="lhb:D1010_07280"/>
<reference evidence="1 2" key="1">
    <citation type="submission" date="2019-10" db="EMBL/GenBank/DDBJ databases">
        <title>The completed genome of Lactobacillus harbinensis M1.</title>
        <authorList>
            <person name="Zheng Y."/>
        </authorList>
    </citation>
    <scope>NUCLEOTIDE SEQUENCE [LARGE SCALE GENOMIC DNA]</scope>
    <source>
        <strain evidence="1 2">M1</strain>
    </source>
</reference>
<name>A0A5P8M4I2_9LACO</name>
<evidence type="ECO:0000313" key="1">
    <source>
        <dbReference type="EMBL" id="QFR23217.1"/>
    </source>
</evidence>
<dbReference type="EMBL" id="CP045143">
    <property type="protein sequence ID" value="QFR23217.1"/>
    <property type="molecule type" value="Genomic_DNA"/>
</dbReference>
<organism evidence="1 2">
    <name type="scientific">Schleiferilactobacillus harbinensis</name>
    <dbReference type="NCBI Taxonomy" id="304207"/>
    <lineage>
        <taxon>Bacteria</taxon>
        <taxon>Bacillati</taxon>
        <taxon>Bacillota</taxon>
        <taxon>Bacilli</taxon>
        <taxon>Lactobacillales</taxon>
        <taxon>Lactobacillaceae</taxon>
        <taxon>Schleiferilactobacillus</taxon>
    </lineage>
</organism>
<sequence>MIEYIKELLTGNDDAIQLMQQVTKALGWRMLIVYGSDKPSRIELVKQRKPGKRGGHDNA</sequence>
<evidence type="ECO:0000313" key="2">
    <source>
        <dbReference type="Proteomes" id="UP000326779"/>
    </source>
</evidence>
<gene>
    <name evidence="1" type="ORF">D1010_07280</name>
</gene>
<accession>A0A5P8M4I2</accession>
<dbReference type="AlphaFoldDB" id="A0A5P8M4I2"/>
<proteinExistence type="predicted"/>
<protein>
    <submittedName>
        <fullName evidence="1">Uncharacterized protein</fullName>
    </submittedName>
</protein>
<dbReference type="Proteomes" id="UP000326779">
    <property type="component" value="Chromosome"/>
</dbReference>